<comment type="caution">
    <text evidence="4">The sequence shown here is derived from an EMBL/GenBank/DDBJ whole genome shotgun (WGS) entry which is preliminary data.</text>
</comment>
<dbReference type="Gene3D" id="3.40.640.10">
    <property type="entry name" value="Type I PLP-dependent aspartate aminotransferase-like (Major domain)"/>
    <property type="match status" value="1"/>
</dbReference>
<dbReference type="RefSeq" id="WP_061803592.1">
    <property type="nucleotide sequence ID" value="NZ_FOXX01000002.1"/>
</dbReference>
<evidence type="ECO:0000313" key="5">
    <source>
        <dbReference type="Proteomes" id="UP000182762"/>
    </source>
</evidence>
<keyword evidence="5" id="KW-1185">Reference proteome</keyword>
<comment type="cofactor">
    <cofactor evidence="1 3">
        <name>pyridoxal 5'-phosphate</name>
        <dbReference type="ChEBI" id="CHEBI:597326"/>
    </cofactor>
</comment>
<dbReference type="InterPro" id="IPR015422">
    <property type="entry name" value="PyrdxlP-dep_Trfase_small"/>
</dbReference>
<evidence type="ECO:0000313" key="4">
    <source>
        <dbReference type="EMBL" id="SFQ37538.1"/>
    </source>
</evidence>
<protein>
    <submittedName>
        <fullName evidence="4">Cystathionine gamma-synthase</fullName>
    </submittedName>
</protein>
<gene>
    <name evidence="4" type="ORF">SAMN02745910_01155</name>
</gene>
<dbReference type="PANTHER" id="PTHR11808">
    <property type="entry name" value="TRANS-SULFURATION ENZYME FAMILY MEMBER"/>
    <property type="match status" value="1"/>
</dbReference>
<organism evidence="4 5">
    <name type="scientific">Priestia endophytica DSM 13796</name>
    <dbReference type="NCBI Taxonomy" id="1121089"/>
    <lineage>
        <taxon>Bacteria</taxon>
        <taxon>Bacillati</taxon>
        <taxon>Bacillota</taxon>
        <taxon>Bacilli</taxon>
        <taxon>Bacillales</taxon>
        <taxon>Bacillaceae</taxon>
        <taxon>Priestia</taxon>
    </lineage>
</organism>
<dbReference type="InterPro" id="IPR000277">
    <property type="entry name" value="Cys/Met-Metab_PyrdxlP-dep_enz"/>
</dbReference>
<dbReference type="PIRSF" id="PIRSF001434">
    <property type="entry name" value="CGS"/>
    <property type="match status" value="1"/>
</dbReference>
<evidence type="ECO:0000256" key="1">
    <source>
        <dbReference type="ARBA" id="ARBA00001933"/>
    </source>
</evidence>
<evidence type="ECO:0000256" key="3">
    <source>
        <dbReference type="RuleBase" id="RU362118"/>
    </source>
</evidence>
<dbReference type="PANTHER" id="PTHR11808:SF90">
    <property type="entry name" value="CYSTATHIONINE GAMMA-SYNTHASE"/>
    <property type="match status" value="1"/>
</dbReference>
<dbReference type="Proteomes" id="UP000182762">
    <property type="component" value="Unassembled WGS sequence"/>
</dbReference>
<reference evidence="4 5" key="1">
    <citation type="submission" date="2016-10" db="EMBL/GenBank/DDBJ databases">
        <authorList>
            <person name="Varghese N."/>
            <person name="Submissions S."/>
        </authorList>
    </citation>
    <scope>NUCLEOTIDE SEQUENCE [LARGE SCALE GENOMIC DNA]</scope>
    <source>
        <strain evidence="4 5">DSM 13796</strain>
    </source>
</reference>
<dbReference type="InterPro" id="IPR015424">
    <property type="entry name" value="PyrdxlP-dep_Trfase"/>
</dbReference>
<dbReference type="SUPFAM" id="SSF53383">
    <property type="entry name" value="PLP-dependent transferases"/>
    <property type="match status" value="1"/>
</dbReference>
<evidence type="ECO:0000256" key="2">
    <source>
        <dbReference type="ARBA" id="ARBA00022898"/>
    </source>
</evidence>
<accession>A0A1I5Y014</accession>
<sequence length="391" mass="43760">MRIETELVRSGMKRDAATGSLTTPIYQASTFEHPRLGESTGYDYSRTANPTRTSLEEAIAVLEKGEVGVAFSSGMAAISAIFLLLEKGDHLIISKDLYGGTYRILEDIVKKNDVEVTYVNTENTEEIKRNVKENTRALFIETPTNPLMHVTDLHEAIAIAKEHDLLTIVDNTFMSPYLQQPLVLGADLVVHSASKYIGGHNDVIGGLVVSRCRELGEKIRFYQNAIGAILGPQECFLLLRGLKTLALRMDRHEENALKIAQWLEEQDLIDKVFYPGLESHPGYNVIKKQAKGFGGMLSFSVKEEALVPFLLEHLQVVTFAESLGGVETLITFPARQTHADIPEDVRNEIGVTNCLLRLSVGIEHGEDLIQDFKERFDEYKRSEVQHKAYTR</sequence>
<dbReference type="GeneID" id="93709883"/>
<dbReference type="Gene3D" id="3.90.1150.10">
    <property type="entry name" value="Aspartate Aminotransferase, domain 1"/>
    <property type="match status" value="1"/>
</dbReference>
<dbReference type="Pfam" id="PF01053">
    <property type="entry name" value="Cys_Met_Meta_PP"/>
    <property type="match status" value="1"/>
</dbReference>
<keyword evidence="2 3" id="KW-0663">Pyridoxal phosphate</keyword>
<comment type="similarity">
    <text evidence="3">Belongs to the trans-sulfuration enzymes family.</text>
</comment>
<name>A0A1I5Y014_9BACI</name>
<dbReference type="CDD" id="cd00614">
    <property type="entry name" value="CGS_like"/>
    <property type="match status" value="1"/>
</dbReference>
<dbReference type="InterPro" id="IPR015421">
    <property type="entry name" value="PyrdxlP-dep_Trfase_major"/>
</dbReference>
<dbReference type="EMBL" id="FOXX01000002">
    <property type="protein sequence ID" value="SFQ37538.1"/>
    <property type="molecule type" value="Genomic_DNA"/>
</dbReference>
<proteinExistence type="inferred from homology"/>